<protein>
    <submittedName>
        <fullName evidence="4">TetR/AcrR family transcriptional regulator</fullName>
    </submittedName>
</protein>
<gene>
    <name evidence="4" type="ORF">ACFFVD_03260</name>
</gene>
<evidence type="ECO:0000313" key="5">
    <source>
        <dbReference type="Proteomes" id="UP001589700"/>
    </source>
</evidence>
<keyword evidence="1 2" id="KW-0238">DNA-binding</keyword>
<dbReference type="InterPro" id="IPR001647">
    <property type="entry name" value="HTH_TetR"/>
</dbReference>
<dbReference type="EMBL" id="JBHMDY010000002">
    <property type="protein sequence ID" value="MFB9258813.1"/>
    <property type="molecule type" value="Genomic_DNA"/>
</dbReference>
<dbReference type="InterPro" id="IPR009057">
    <property type="entry name" value="Homeodomain-like_sf"/>
</dbReference>
<dbReference type="PROSITE" id="PS50977">
    <property type="entry name" value="HTH_TETR_2"/>
    <property type="match status" value="1"/>
</dbReference>
<organism evidence="4 5">
    <name type="scientific">Dietzia aerolata</name>
    <dbReference type="NCBI Taxonomy" id="595984"/>
    <lineage>
        <taxon>Bacteria</taxon>
        <taxon>Bacillati</taxon>
        <taxon>Actinomycetota</taxon>
        <taxon>Actinomycetes</taxon>
        <taxon>Mycobacteriales</taxon>
        <taxon>Dietziaceae</taxon>
        <taxon>Dietzia</taxon>
    </lineage>
</organism>
<comment type="caution">
    <text evidence="4">The sequence shown here is derived from an EMBL/GenBank/DDBJ whole genome shotgun (WGS) entry which is preliminary data.</text>
</comment>
<dbReference type="Gene3D" id="1.10.357.10">
    <property type="entry name" value="Tetracycline Repressor, domain 2"/>
    <property type="match status" value="1"/>
</dbReference>
<proteinExistence type="predicted"/>
<evidence type="ECO:0000256" key="2">
    <source>
        <dbReference type="PROSITE-ProRule" id="PRU00335"/>
    </source>
</evidence>
<name>A0ABV5JNW8_9ACTN</name>
<feature type="domain" description="HTH tetR-type" evidence="3">
    <location>
        <begin position="11"/>
        <end position="71"/>
    </location>
</feature>
<dbReference type="Pfam" id="PF00440">
    <property type="entry name" value="TetR_N"/>
    <property type="match status" value="1"/>
</dbReference>
<keyword evidence="5" id="KW-1185">Reference proteome</keyword>
<dbReference type="RefSeq" id="WP_182632889.1">
    <property type="nucleotide sequence ID" value="NZ_JAALDM010000207.1"/>
</dbReference>
<feature type="DNA-binding region" description="H-T-H motif" evidence="2">
    <location>
        <begin position="34"/>
        <end position="53"/>
    </location>
</feature>
<evidence type="ECO:0000256" key="1">
    <source>
        <dbReference type="ARBA" id="ARBA00023125"/>
    </source>
</evidence>
<evidence type="ECO:0000313" key="4">
    <source>
        <dbReference type="EMBL" id="MFB9258813.1"/>
    </source>
</evidence>
<reference evidence="4 5" key="1">
    <citation type="submission" date="2024-09" db="EMBL/GenBank/DDBJ databases">
        <authorList>
            <person name="Sun Q."/>
            <person name="Mori K."/>
        </authorList>
    </citation>
    <scope>NUCLEOTIDE SEQUENCE [LARGE SCALE GENOMIC DNA]</scope>
    <source>
        <strain evidence="4 5">CCM 7659</strain>
    </source>
</reference>
<accession>A0ABV5JNW8</accession>
<dbReference type="SUPFAM" id="SSF46689">
    <property type="entry name" value="Homeodomain-like"/>
    <property type="match status" value="1"/>
</dbReference>
<sequence>MSSPGRTRDPEQRIRDIGRAAAELIAESGVSALTHRAVAARAGVAVGTTTRYFSTIDDLRRRALEYLAAEVENDLAQLAEDLASAPDPVAFLISAAREDLADVRKVQVEGALVYAGLFEEDLRELSLRWFTGLTELLTPYFGRTRSESLAMCLDGATIYTALTGTPPTIDLLEVTIRAISTMPVEIQTSGTPDEDSPA</sequence>
<dbReference type="Proteomes" id="UP001589700">
    <property type="component" value="Unassembled WGS sequence"/>
</dbReference>
<evidence type="ECO:0000259" key="3">
    <source>
        <dbReference type="PROSITE" id="PS50977"/>
    </source>
</evidence>